<dbReference type="Pfam" id="PF00725">
    <property type="entry name" value="3HCDH"/>
    <property type="match status" value="1"/>
</dbReference>
<dbReference type="SUPFAM" id="SSF51735">
    <property type="entry name" value="NAD(P)-binding Rossmann-fold domains"/>
    <property type="match status" value="1"/>
</dbReference>
<keyword evidence="4" id="KW-0963">Cytoplasm</keyword>
<dbReference type="InterPro" id="IPR022694">
    <property type="entry name" value="3-OHacyl-CoA_DH"/>
</dbReference>
<dbReference type="InterPro" id="IPR008927">
    <property type="entry name" value="6-PGluconate_DH-like_C_sf"/>
</dbReference>
<dbReference type="InterPro" id="IPR013328">
    <property type="entry name" value="6PGD_dom2"/>
</dbReference>
<keyword evidence="5" id="KW-0597">Phosphoprotein</keyword>
<comment type="caution">
    <text evidence="12">The sequence shown here is derived from an EMBL/GenBank/DDBJ whole genome shotgun (WGS) entry which is preliminary data.</text>
</comment>
<evidence type="ECO:0000313" key="12">
    <source>
        <dbReference type="EMBL" id="MET6998474.1"/>
    </source>
</evidence>
<evidence type="ECO:0000256" key="3">
    <source>
        <dbReference type="ARBA" id="ARBA00011738"/>
    </source>
</evidence>
<dbReference type="SUPFAM" id="SSF48179">
    <property type="entry name" value="6-phosphogluconate dehydrogenase C-terminal domain-like"/>
    <property type="match status" value="1"/>
</dbReference>
<dbReference type="EC" id="1.1.1.45" evidence="8"/>
<dbReference type="PANTHER" id="PTHR48075">
    <property type="entry name" value="3-HYDROXYACYL-COA DEHYDROGENASE FAMILY PROTEIN"/>
    <property type="match status" value="1"/>
</dbReference>
<proteinExistence type="inferred from homology"/>
<evidence type="ECO:0000256" key="5">
    <source>
        <dbReference type="ARBA" id="ARBA00022553"/>
    </source>
</evidence>
<dbReference type="InterPro" id="IPR006176">
    <property type="entry name" value="3-OHacyl-CoA_DH_NAD-bd"/>
</dbReference>
<feature type="domain" description="3-hydroxyacyl-CoA dehydrogenase NAD binding" evidence="11">
    <location>
        <begin position="9"/>
        <end position="188"/>
    </location>
</feature>
<dbReference type="InterPro" id="IPR036291">
    <property type="entry name" value="NAD(P)-bd_dom_sf"/>
</dbReference>
<dbReference type="Pfam" id="PF02737">
    <property type="entry name" value="3HCDH_N"/>
    <property type="match status" value="1"/>
</dbReference>
<name>A0ABV2T621_9BACT</name>
<evidence type="ECO:0000256" key="8">
    <source>
        <dbReference type="ARBA" id="ARBA00038962"/>
    </source>
</evidence>
<dbReference type="PIRSF" id="PIRSF000105">
    <property type="entry name" value="HCDH"/>
    <property type="match status" value="1"/>
</dbReference>
<dbReference type="PROSITE" id="PS00067">
    <property type="entry name" value="3HCDH"/>
    <property type="match status" value="1"/>
</dbReference>
<sequence length="316" mass="34090">MNKLPIMEKLTIIGCGTMGHSIALNAACAGISVKVAGMDEAEIGRAKAGIAAKLDVLVQHGVLTATALPEIQERIFFSTQLTEVVKDSTFVIEAVPESLALKQSLFCQLENLCAADTILASNTSGLSASQIAEHLQHQDRFIITHFWNPAHLVPLVELCCLPATTPEVLKRTNTLLAQMGKKTIHIKKEIPGFVGNRLQYALLREAQHLLEAGVASKEDIDAAVTFGLGRRLPVTGPLLSADMGGLDVFAAISNYLFPSLSNASCTSSMLEQLVQEGKLGSKSGAGYYEWPDAVQTAINTQRETVLIHFLKQDKDR</sequence>
<evidence type="ECO:0000313" key="13">
    <source>
        <dbReference type="Proteomes" id="UP001549749"/>
    </source>
</evidence>
<dbReference type="InterPro" id="IPR006180">
    <property type="entry name" value="3-OHacyl-CoA_DH_CS"/>
</dbReference>
<evidence type="ECO:0000259" key="10">
    <source>
        <dbReference type="Pfam" id="PF00725"/>
    </source>
</evidence>
<dbReference type="PANTHER" id="PTHR48075:SF1">
    <property type="entry name" value="LAMBDA-CRYSTALLIN HOMOLOG"/>
    <property type="match status" value="1"/>
</dbReference>
<keyword evidence="13" id="KW-1185">Reference proteome</keyword>
<evidence type="ECO:0000256" key="2">
    <source>
        <dbReference type="ARBA" id="ARBA00009463"/>
    </source>
</evidence>
<feature type="domain" description="3-hydroxyacyl-CoA dehydrogenase C-terminal" evidence="10">
    <location>
        <begin position="192"/>
        <end position="290"/>
    </location>
</feature>
<evidence type="ECO:0000259" key="11">
    <source>
        <dbReference type="Pfam" id="PF02737"/>
    </source>
</evidence>
<dbReference type="Proteomes" id="UP001549749">
    <property type="component" value="Unassembled WGS sequence"/>
</dbReference>
<dbReference type="Gene3D" id="3.40.50.720">
    <property type="entry name" value="NAD(P)-binding Rossmann-like Domain"/>
    <property type="match status" value="1"/>
</dbReference>
<protein>
    <recommendedName>
        <fullName evidence="9">L-gulonate 3-dehydrogenase</fullName>
        <ecNumber evidence="8">1.1.1.45</ecNumber>
    </recommendedName>
    <alternativeName>
        <fullName evidence="9">L-gulonate 3-dehydrogenase</fullName>
    </alternativeName>
</protein>
<organism evidence="12 13">
    <name type="scientific">Chitinophaga defluvii</name>
    <dbReference type="NCBI Taxonomy" id="3163343"/>
    <lineage>
        <taxon>Bacteria</taxon>
        <taxon>Pseudomonadati</taxon>
        <taxon>Bacteroidota</taxon>
        <taxon>Chitinophagia</taxon>
        <taxon>Chitinophagales</taxon>
        <taxon>Chitinophagaceae</taxon>
        <taxon>Chitinophaga</taxon>
    </lineage>
</organism>
<dbReference type="InterPro" id="IPR006108">
    <property type="entry name" value="3HC_DH_C"/>
</dbReference>
<keyword evidence="7" id="KW-0520">NAD</keyword>
<dbReference type="RefSeq" id="WP_354661119.1">
    <property type="nucleotide sequence ID" value="NZ_JBEXAC010000002.1"/>
</dbReference>
<gene>
    <name evidence="12" type="ORF">ABR189_13895</name>
</gene>
<comment type="similarity">
    <text evidence="2">Belongs to the 3-hydroxyacyl-CoA dehydrogenase family.</text>
</comment>
<dbReference type="Gene3D" id="1.10.1040.10">
    <property type="entry name" value="N-(1-d-carboxylethyl)-l-norvaline Dehydrogenase, domain 2"/>
    <property type="match status" value="1"/>
</dbReference>
<accession>A0ABV2T621</accession>
<comment type="subunit">
    <text evidence="3">Homodimer.</text>
</comment>
<evidence type="ECO:0000256" key="4">
    <source>
        <dbReference type="ARBA" id="ARBA00022490"/>
    </source>
</evidence>
<evidence type="ECO:0000256" key="6">
    <source>
        <dbReference type="ARBA" id="ARBA00023002"/>
    </source>
</evidence>
<evidence type="ECO:0000256" key="1">
    <source>
        <dbReference type="ARBA" id="ARBA00004496"/>
    </source>
</evidence>
<comment type="subcellular location">
    <subcellularLocation>
        <location evidence="1">Cytoplasm</location>
    </subcellularLocation>
</comment>
<keyword evidence="6" id="KW-0560">Oxidoreductase</keyword>
<evidence type="ECO:0000256" key="7">
    <source>
        <dbReference type="ARBA" id="ARBA00023027"/>
    </source>
</evidence>
<dbReference type="EMBL" id="JBEXAC010000002">
    <property type="protein sequence ID" value="MET6998474.1"/>
    <property type="molecule type" value="Genomic_DNA"/>
</dbReference>
<evidence type="ECO:0000256" key="9">
    <source>
        <dbReference type="ARBA" id="ARBA00042709"/>
    </source>
</evidence>
<reference evidence="12 13" key="1">
    <citation type="submission" date="2024-06" db="EMBL/GenBank/DDBJ databases">
        <title>Chitinophaga defluvii sp. nov., isolated from municipal sewage.</title>
        <authorList>
            <person name="Zhang L."/>
        </authorList>
    </citation>
    <scope>NUCLEOTIDE SEQUENCE [LARGE SCALE GENOMIC DNA]</scope>
    <source>
        <strain evidence="12 13">H8</strain>
    </source>
</reference>